<evidence type="ECO:0000256" key="1">
    <source>
        <dbReference type="SAM" id="MobiDB-lite"/>
    </source>
</evidence>
<evidence type="ECO:0000313" key="2">
    <source>
        <dbReference type="EMBL" id="KAJ4446992.1"/>
    </source>
</evidence>
<organism evidence="2 3">
    <name type="scientific">Periplaneta americana</name>
    <name type="common">American cockroach</name>
    <name type="synonym">Blatta americana</name>
    <dbReference type="NCBI Taxonomy" id="6978"/>
    <lineage>
        <taxon>Eukaryota</taxon>
        <taxon>Metazoa</taxon>
        <taxon>Ecdysozoa</taxon>
        <taxon>Arthropoda</taxon>
        <taxon>Hexapoda</taxon>
        <taxon>Insecta</taxon>
        <taxon>Pterygota</taxon>
        <taxon>Neoptera</taxon>
        <taxon>Polyneoptera</taxon>
        <taxon>Dictyoptera</taxon>
        <taxon>Blattodea</taxon>
        <taxon>Blattoidea</taxon>
        <taxon>Blattidae</taxon>
        <taxon>Blattinae</taxon>
        <taxon>Periplaneta</taxon>
    </lineage>
</organism>
<dbReference type="Proteomes" id="UP001148838">
    <property type="component" value="Unassembled WGS sequence"/>
</dbReference>
<dbReference type="EMBL" id="JAJSOF020000005">
    <property type="protein sequence ID" value="KAJ4446992.1"/>
    <property type="molecule type" value="Genomic_DNA"/>
</dbReference>
<name>A0ABQ8TLV9_PERAM</name>
<feature type="region of interest" description="Disordered" evidence="1">
    <location>
        <begin position="1"/>
        <end position="23"/>
    </location>
</feature>
<evidence type="ECO:0000313" key="3">
    <source>
        <dbReference type="Proteomes" id="UP001148838"/>
    </source>
</evidence>
<comment type="caution">
    <text evidence="2">The sequence shown here is derived from an EMBL/GenBank/DDBJ whole genome shotgun (WGS) entry which is preliminary data.</text>
</comment>
<proteinExistence type="predicted"/>
<protein>
    <submittedName>
        <fullName evidence="2">Uncharacterized protein</fullName>
    </submittedName>
</protein>
<reference evidence="2 3" key="1">
    <citation type="journal article" date="2022" name="Allergy">
        <title>Genome assembly and annotation of Periplaneta americana reveal a comprehensive cockroach allergen profile.</title>
        <authorList>
            <person name="Wang L."/>
            <person name="Xiong Q."/>
            <person name="Saelim N."/>
            <person name="Wang L."/>
            <person name="Nong W."/>
            <person name="Wan A.T."/>
            <person name="Shi M."/>
            <person name="Liu X."/>
            <person name="Cao Q."/>
            <person name="Hui J.H.L."/>
            <person name="Sookrung N."/>
            <person name="Leung T.F."/>
            <person name="Tungtrongchitr A."/>
            <person name="Tsui S.K.W."/>
        </authorList>
    </citation>
    <scope>NUCLEOTIDE SEQUENCE [LARGE SCALE GENOMIC DNA]</scope>
    <source>
        <strain evidence="2">PWHHKU_190912</strain>
    </source>
</reference>
<sequence length="90" mass="10305">MAGLCEGGNEPSGSLKARKEVNDIRPREKSILSRLRTSHNSGMRRERCEARLSQIRTTREIESGFYGYEMRGLKLNHFYALPQSDMQCPT</sequence>
<gene>
    <name evidence="2" type="ORF">ANN_08980</name>
</gene>
<accession>A0ABQ8TLV9</accession>
<keyword evidence="3" id="KW-1185">Reference proteome</keyword>